<dbReference type="EMBL" id="CAJGYO010000010">
    <property type="protein sequence ID" value="CAD6257120.1"/>
    <property type="molecule type" value="Genomic_DNA"/>
</dbReference>
<feature type="compositionally biased region" description="Low complexity" evidence="1">
    <location>
        <begin position="22"/>
        <end position="51"/>
    </location>
</feature>
<feature type="region of interest" description="Disordered" evidence="1">
    <location>
        <begin position="157"/>
        <end position="186"/>
    </location>
</feature>
<evidence type="ECO:0000313" key="2">
    <source>
        <dbReference type="EMBL" id="CAD6257120.1"/>
    </source>
</evidence>
<comment type="caution">
    <text evidence="2">The sequence shown here is derived from an EMBL/GenBank/DDBJ whole genome shotgun (WGS) entry which is preliminary data.</text>
</comment>
<sequence length="186" mass="20770">MASAWRGEQRYNREREGEQQATSRLLSTHSSRSILSLPNIASPPQYQSSSPAHARVEAARELCYGRQDPWPQGQPVRATGTCPKQEMREVELGADADAAAYGLGSCRWEAWERRRSTRVAQARPRRRGGRRRCPTAGAAEKVCYAVVEDEGRCVFSGMEDDEGRGMAEGAVEGLERAHEEVSRRQH</sequence>
<reference evidence="2" key="1">
    <citation type="submission" date="2020-10" db="EMBL/GenBank/DDBJ databases">
        <authorList>
            <person name="Han B."/>
            <person name="Lu T."/>
            <person name="Zhao Q."/>
            <person name="Huang X."/>
            <person name="Zhao Y."/>
        </authorList>
    </citation>
    <scope>NUCLEOTIDE SEQUENCE</scope>
</reference>
<name>A0A811QLP8_9POAL</name>
<feature type="region of interest" description="Disordered" evidence="1">
    <location>
        <begin position="1"/>
        <end position="53"/>
    </location>
</feature>
<accession>A0A811QLP8</accession>
<evidence type="ECO:0000313" key="3">
    <source>
        <dbReference type="Proteomes" id="UP000604825"/>
    </source>
</evidence>
<organism evidence="2 3">
    <name type="scientific">Miscanthus lutarioriparius</name>
    <dbReference type="NCBI Taxonomy" id="422564"/>
    <lineage>
        <taxon>Eukaryota</taxon>
        <taxon>Viridiplantae</taxon>
        <taxon>Streptophyta</taxon>
        <taxon>Embryophyta</taxon>
        <taxon>Tracheophyta</taxon>
        <taxon>Spermatophyta</taxon>
        <taxon>Magnoliopsida</taxon>
        <taxon>Liliopsida</taxon>
        <taxon>Poales</taxon>
        <taxon>Poaceae</taxon>
        <taxon>PACMAD clade</taxon>
        <taxon>Panicoideae</taxon>
        <taxon>Andropogonodae</taxon>
        <taxon>Andropogoneae</taxon>
        <taxon>Saccharinae</taxon>
        <taxon>Miscanthus</taxon>
    </lineage>
</organism>
<feature type="compositionally biased region" description="Basic and acidic residues" evidence="1">
    <location>
        <begin position="173"/>
        <end position="186"/>
    </location>
</feature>
<evidence type="ECO:0000256" key="1">
    <source>
        <dbReference type="SAM" id="MobiDB-lite"/>
    </source>
</evidence>
<dbReference type="AlphaFoldDB" id="A0A811QLP8"/>
<dbReference type="Proteomes" id="UP000604825">
    <property type="component" value="Unassembled WGS sequence"/>
</dbReference>
<feature type="compositionally biased region" description="Basic and acidic residues" evidence="1">
    <location>
        <begin position="7"/>
        <end position="18"/>
    </location>
</feature>
<keyword evidence="3" id="KW-1185">Reference proteome</keyword>
<protein>
    <submittedName>
        <fullName evidence="2">Uncharacterized protein</fullName>
    </submittedName>
</protein>
<proteinExistence type="predicted"/>
<gene>
    <name evidence="2" type="ORF">NCGR_LOCUS40610</name>
</gene>